<dbReference type="Pfam" id="PF03055">
    <property type="entry name" value="RPE65"/>
    <property type="match status" value="1"/>
</dbReference>
<dbReference type="GO" id="GO:0046872">
    <property type="term" value="F:metal ion binding"/>
    <property type="evidence" value="ECO:0007669"/>
    <property type="project" value="UniProtKB-KW"/>
</dbReference>
<feature type="compositionally biased region" description="Basic residues" evidence="6">
    <location>
        <begin position="595"/>
        <end position="606"/>
    </location>
</feature>
<dbReference type="PANTHER" id="PTHR10543:SF142">
    <property type="entry name" value="OS06G0162550 PROTEIN"/>
    <property type="match status" value="1"/>
</dbReference>
<feature type="binding site" evidence="5">
    <location>
        <position position="309"/>
    </location>
    <ligand>
        <name>Fe cation</name>
        <dbReference type="ChEBI" id="CHEBI:24875"/>
        <note>catalytic</note>
    </ligand>
</feature>
<dbReference type="GO" id="GO:0010436">
    <property type="term" value="F:carotenoid dioxygenase activity"/>
    <property type="evidence" value="ECO:0007669"/>
    <property type="project" value="TreeGrafter"/>
</dbReference>
<dbReference type="AlphaFoldDB" id="A0AAD8KVT0"/>
<dbReference type="GO" id="GO:0009570">
    <property type="term" value="C:chloroplast stroma"/>
    <property type="evidence" value="ECO:0007669"/>
    <property type="project" value="TreeGrafter"/>
</dbReference>
<keyword evidence="3" id="KW-0223">Dioxygenase</keyword>
<evidence type="ECO:0000313" key="8">
    <source>
        <dbReference type="Proteomes" id="UP001229421"/>
    </source>
</evidence>
<protein>
    <recommendedName>
        <fullName evidence="9">Carotenoid 9,10(9',10')-cleavage dioxygenase 1-like</fullName>
    </recommendedName>
</protein>
<feature type="region of interest" description="Disordered" evidence="6">
    <location>
        <begin position="594"/>
        <end position="619"/>
    </location>
</feature>
<evidence type="ECO:0000256" key="5">
    <source>
        <dbReference type="PIRSR" id="PIRSR604294-1"/>
    </source>
</evidence>
<evidence type="ECO:0000256" key="3">
    <source>
        <dbReference type="ARBA" id="ARBA00022964"/>
    </source>
</evidence>
<dbReference type="InterPro" id="IPR004294">
    <property type="entry name" value="Carotenoid_Oase"/>
</dbReference>
<evidence type="ECO:0000256" key="6">
    <source>
        <dbReference type="SAM" id="MobiDB-lite"/>
    </source>
</evidence>
<keyword evidence="2 5" id="KW-0479">Metal-binding</keyword>
<comment type="cofactor">
    <cofactor evidence="5">
        <name>Fe(2+)</name>
        <dbReference type="ChEBI" id="CHEBI:29033"/>
    </cofactor>
    <text evidence="5">Binds 1 Fe(2+) ion per subunit.</text>
</comment>
<evidence type="ECO:0000313" key="7">
    <source>
        <dbReference type="EMBL" id="KAK1429564.1"/>
    </source>
</evidence>
<keyword evidence="8" id="KW-1185">Reference proteome</keyword>
<gene>
    <name evidence="7" type="ORF">QVD17_11777</name>
</gene>
<feature type="binding site" evidence="5">
    <location>
        <position position="580"/>
    </location>
    <ligand>
        <name>Fe cation</name>
        <dbReference type="ChEBI" id="CHEBI:24875"/>
        <note>catalytic</note>
    </ligand>
</feature>
<comment type="caution">
    <text evidence="7">The sequence shown here is derived from an EMBL/GenBank/DDBJ whole genome shotgun (WGS) entry which is preliminary data.</text>
</comment>
<evidence type="ECO:0000256" key="1">
    <source>
        <dbReference type="ARBA" id="ARBA00006787"/>
    </source>
</evidence>
<sequence length="619" mass="69649">MAVCSFKVINCCAQKPSITTFEQFKTQLLSSFQPLISDLKKVPKKLVLVPHAIIKNTSTELLHTFTDSVFKFIDHQTDPSQSNFGPVEEIGECINVIDVQGTIPSDFPEGVYIRNGPNPLFGGFKSTKSIFGRSSHIWVEGEGMLHALYFKKQSDGKWSLTYNNKHVETDTLKIEKQRNTPSFLPAIEGDSPAILSAYLLNFLRFGAVNKLLSNTNVFEHSGKFYAVAENHLPQEIDIRTLKTLGNWDVNGSWNRPFTAHPKKAPGSGELVMMGVDAMKPFFEIGIISDDGSKLVHKADLKFERCSLCHDIGVTMRYNVILDFPLTIDIKRLTNGGPLIKYNKEGYARIGVMPRYGDADSVKWFQVETCCVFHIINAYEDGDEVILWAFRASTSIIPGPDLGINKFEWFSTRFKAKCDTTFDSDESFFSQAYEWRLNMKTGEVKERFLTGKSHSMDFPMINENFTGYKNKYAYAQVVDLDASCIAGMPKYGGLAKLHFGDTKQQDYVKMEHHKLPNNTFCTGAAFVAKPGGTEEDDGWVIAFVHDEQLNTSRVIIVDAKNFAREPVVIMTLPNRVPYGFHGAFMPIILGSSDPCRHKRDGSRHHHAGGGVLLMRKTRRR</sequence>
<keyword evidence="4 5" id="KW-0408">Iron</keyword>
<dbReference type="PANTHER" id="PTHR10543">
    <property type="entry name" value="BETA-CAROTENE DIOXYGENASE"/>
    <property type="match status" value="1"/>
</dbReference>
<evidence type="ECO:0008006" key="9">
    <source>
        <dbReference type="Google" id="ProtNLM"/>
    </source>
</evidence>
<dbReference type="Proteomes" id="UP001229421">
    <property type="component" value="Unassembled WGS sequence"/>
</dbReference>
<dbReference type="GO" id="GO:0016121">
    <property type="term" value="P:carotene catabolic process"/>
    <property type="evidence" value="ECO:0007669"/>
    <property type="project" value="TreeGrafter"/>
</dbReference>
<reference evidence="7" key="1">
    <citation type="journal article" date="2023" name="bioRxiv">
        <title>Improved chromosome-level genome assembly for marigold (Tagetes erecta).</title>
        <authorList>
            <person name="Jiang F."/>
            <person name="Yuan L."/>
            <person name="Wang S."/>
            <person name="Wang H."/>
            <person name="Xu D."/>
            <person name="Wang A."/>
            <person name="Fan W."/>
        </authorList>
    </citation>
    <scope>NUCLEOTIDE SEQUENCE</scope>
    <source>
        <strain evidence="7">WSJ</strain>
        <tissue evidence="7">Leaf</tissue>
    </source>
</reference>
<accession>A0AAD8KVT0</accession>
<organism evidence="7 8">
    <name type="scientific">Tagetes erecta</name>
    <name type="common">African marigold</name>
    <dbReference type="NCBI Taxonomy" id="13708"/>
    <lineage>
        <taxon>Eukaryota</taxon>
        <taxon>Viridiplantae</taxon>
        <taxon>Streptophyta</taxon>
        <taxon>Embryophyta</taxon>
        <taxon>Tracheophyta</taxon>
        <taxon>Spermatophyta</taxon>
        <taxon>Magnoliopsida</taxon>
        <taxon>eudicotyledons</taxon>
        <taxon>Gunneridae</taxon>
        <taxon>Pentapetalae</taxon>
        <taxon>asterids</taxon>
        <taxon>campanulids</taxon>
        <taxon>Asterales</taxon>
        <taxon>Asteraceae</taxon>
        <taxon>Asteroideae</taxon>
        <taxon>Heliantheae alliance</taxon>
        <taxon>Tageteae</taxon>
        <taxon>Tagetes</taxon>
    </lineage>
</organism>
<keyword evidence="3" id="KW-0560">Oxidoreductase</keyword>
<comment type="similarity">
    <text evidence="1">Belongs to the carotenoid oxygenase family.</text>
</comment>
<evidence type="ECO:0000256" key="2">
    <source>
        <dbReference type="ARBA" id="ARBA00022723"/>
    </source>
</evidence>
<dbReference type="EMBL" id="JAUHHV010000003">
    <property type="protein sequence ID" value="KAK1429564.1"/>
    <property type="molecule type" value="Genomic_DNA"/>
</dbReference>
<feature type="binding site" evidence="5">
    <location>
        <position position="260"/>
    </location>
    <ligand>
        <name>Fe cation</name>
        <dbReference type="ChEBI" id="CHEBI:24875"/>
        <note>catalytic</note>
    </ligand>
</feature>
<evidence type="ECO:0000256" key="4">
    <source>
        <dbReference type="ARBA" id="ARBA00023004"/>
    </source>
</evidence>
<proteinExistence type="inferred from homology"/>
<name>A0AAD8KVT0_TARER</name>
<feature type="binding site" evidence="5">
    <location>
        <position position="373"/>
    </location>
    <ligand>
        <name>Fe cation</name>
        <dbReference type="ChEBI" id="CHEBI:24875"/>
        <note>catalytic</note>
    </ligand>
</feature>